<dbReference type="InterPro" id="IPR031924">
    <property type="entry name" value="GH115"/>
</dbReference>
<dbReference type="EMBL" id="DVNB01000074">
    <property type="protein sequence ID" value="HIU57547.1"/>
    <property type="molecule type" value="Genomic_DNA"/>
</dbReference>
<evidence type="ECO:0000259" key="3">
    <source>
        <dbReference type="Pfam" id="PF13472"/>
    </source>
</evidence>
<dbReference type="Proteomes" id="UP000824109">
    <property type="component" value="Unassembled WGS sequence"/>
</dbReference>
<dbReference type="GO" id="GO:0016787">
    <property type="term" value="F:hydrolase activity"/>
    <property type="evidence" value="ECO:0007669"/>
    <property type="project" value="UniProtKB-KW"/>
</dbReference>
<dbReference type="SUPFAM" id="SSF52266">
    <property type="entry name" value="SGNH hydrolase"/>
    <property type="match status" value="1"/>
</dbReference>
<proteinExistence type="predicted"/>
<feature type="chain" id="PRO_5038491399" evidence="2">
    <location>
        <begin position="27"/>
        <end position="2135"/>
    </location>
</feature>
<dbReference type="Gene3D" id="1.20.58.2150">
    <property type="match status" value="1"/>
</dbReference>
<dbReference type="CDD" id="cd00229">
    <property type="entry name" value="SGNH_hydrolase"/>
    <property type="match status" value="1"/>
</dbReference>
<evidence type="ECO:0000256" key="1">
    <source>
        <dbReference type="ARBA" id="ARBA00022801"/>
    </source>
</evidence>
<dbReference type="Gene3D" id="3.40.50.1110">
    <property type="entry name" value="SGNH hydrolase"/>
    <property type="match status" value="1"/>
</dbReference>
<comment type="caution">
    <text evidence="5">The sequence shown here is derived from an EMBL/GenBank/DDBJ whole genome shotgun (WGS) entry which is preliminary data.</text>
</comment>
<organism evidence="5 6">
    <name type="scientific">Candidatus Ornithomonoglobus merdipullorum</name>
    <dbReference type="NCBI Taxonomy" id="2840895"/>
    <lineage>
        <taxon>Bacteria</taxon>
        <taxon>Bacillati</taxon>
        <taxon>Bacillota</taxon>
        <taxon>Clostridia</taxon>
        <taxon>Candidatus Ornithomonoglobus</taxon>
    </lineage>
</organism>
<keyword evidence="1 5" id="KW-0378">Hydrolase</keyword>
<dbReference type="Pfam" id="PF17829">
    <property type="entry name" value="GH115_C"/>
    <property type="match status" value="1"/>
</dbReference>
<evidence type="ECO:0000256" key="2">
    <source>
        <dbReference type="SAM" id="SignalP"/>
    </source>
</evidence>
<feature type="signal peptide" evidence="2">
    <location>
        <begin position="1"/>
        <end position="26"/>
    </location>
</feature>
<dbReference type="Pfam" id="PF13472">
    <property type="entry name" value="Lipase_GDSL_2"/>
    <property type="match status" value="1"/>
</dbReference>
<dbReference type="InterPro" id="IPR029018">
    <property type="entry name" value="Hex-like_dom2"/>
</dbReference>
<dbReference type="InterPro" id="IPR041437">
    <property type="entry name" value="GH115_C"/>
</dbReference>
<feature type="domain" description="Gylcosyl hydrolase 115 C-terminal" evidence="4">
    <location>
        <begin position="937"/>
        <end position="1110"/>
    </location>
</feature>
<evidence type="ECO:0000259" key="4">
    <source>
        <dbReference type="Pfam" id="PF17829"/>
    </source>
</evidence>
<dbReference type="Pfam" id="PF15979">
    <property type="entry name" value="Glyco_hydro_115"/>
    <property type="match status" value="1"/>
</dbReference>
<protein>
    <submittedName>
        <fullName evidence="5">Glycosyl hydrolase 115 family protein</fullName>
    </submittedName>
</protein>
<dbReference type="PANTHER" id="PTHR37842">
    <property type="match status" value="1"/>
</dbReference>
<evidence type="ECO:0000313" key="6">
    <source>
        <dbReference type="Proteomes" id="UP000824109"/>
    </source>
</evidence>
<accession>A0A9D1SFA1</accession>
<dbReference type="Gene3D" id="3.30.379.10">
    <property type="entry name" value="Chitobiase/beta-hexosaminidase domain 2-like"/>
    <property type="match status" value="1"/>
</dbReference>
<reference evidence="5" key="1">
    <citation type="submission" date="2020-10" db="EMBL/GenBank/DDBJ databases">
        <authorList>
            <person name="Gilroy R."/>
        </authorList>
    </citation>
    <scope>NUCLEOTIDE SEQUENCE</scope>
    <source>
        <strain evidence="5">USAMLcec3-3695</strain>
    </source>
</reference>
<dbReference type="SUPFAM" id="SSF55545">
    <property type="entry name" value="beta-N-acetylhexosaminidase-like domain"/>
    <property type="match status" value="1"/>
</dbReference>
<dbReference type="Gene3D" id="3.20.20.520">
    <property type="entry name" value="Glycosyl hydrolase family 115"/>
    <property type="match status" value="1"/>
</dbReference>
<dbReference type="Gene3D" id="2.60.120.1620">
    <property type="match status" value="1"/>
</dbReference>
<dbReference type="InterPro" id="IPR042301">
    <property type="entry name" value="GH115_sf"/>
</dbReference>
<dbReference type="GO" id="GO:0005975">
    <property type="term" value="P:carbohydrate metabolic process"/>
    <property type="evidence" value="ECO:0007669"/>
    <property type="project" value="UniProtKB-ARBA"/>
</dbReference>
<sequence length="2135" mass="232977">MQKKFISTALAAALLASSAPMTGALAADDASGSTENNAVSGYISLDTGVKIAGDDKSPSLYVSPEDSESVRIAAENMKTDLESVTGKDVSLNGSSEVTTLENDDAAITAIDTAAGTMTVSNHSSLSEPGRGIIAVYNGDNTLSEVYISENTADQQNGTLKFSQLPDLTGKIVRGFLWADESGNLTNVPLANSYTLSTIPEGDWSSSDIIIGTIGESDAIDALAEENAIDISEIEDKWESFTIQETGGKIIIAGSDKRGTIYGIYDFCERIGVSPWSWWADAEPVHADELYVDLPEEGYTEGEPSVKYRGIFLNDEYNLNQWSEALGDGNMNPETYEKIYELILRLKANTLWPAMHAYSNAFHTNPESAELADKYGIVIGSSHAEPLLRNNLGELDAFQDKWESEHPYKTLYKALENESGKKVAYYWTDHDNNNNPVDNKEFLEDYWRESVQQYGQYENIYTLGMRGVHDGSFQTNMDYATALNEIIECQRRILKEEVADKQGIALEDIPQVFIPYKDIQPLYNQGKLNIPDDVTIMWTDDNYGYVRQNANNAERERDGRTGIYYHVSYYGYPTSYLWLSTTQPGLIREELGKSYDMGADRIWILNVGDLKPAEKEIEYFARLARDVEGTRAADISEMYAANAERDFNMSAADAAEYAAVMDEFYELANSKRPDFFRSDDGASDLNISLTAYGDEAERYLDSYNDICSRAEALYKKLPESKQAAFFELALYPIRSAKNMAVNYVQTARAELYSEQGRGAAANIYAAEAAAAADAIENDINTYNTMLDGKWNKITNINPSRLQGCDAHITLDLNAPTVNELDYTELAVMTDSQTEYSDTPSMTVSAYDSYDKFIDVINKGYGSFDYEISSTSDALVFDKTEGTAYGSDRVRVSVDKSKAGSGTSQATVTVSQLLNGEVVDSKDIAVTIENPEIPSDANTYIEAGGVVSIEAEHYSNTGTNGEHSWQLEKDFGRSGDSMKVYPEISGTVDDADIKTSSAYLEYNVYFTNAGTYTWDVYRMPTLDERGSSRVAVAIDDGAPTVLRGTSTYSGSRSKTDAWSHGVLTNIEKLSTTVAVSEPGMHTLRIYSVSPSVTIDKAVLTLDSVYSYFGAPESCNTTYNTEKLETPSSTETEPSDEITKIFEPKAVIGELEKDGNTISGLTLHRLDDSLESAAVIIAGYDAEGNVTSKALAKTDLSGSITDVEISLTLADDTEGYAVYAVDSLMNMQPIAPYKMYGTIASESLDDYDSIKADFSDNYGKKSVALIADCEITEELTAENIKYIYGEELEQNSYKFIPALEQGEYFVRVGIDGADTVNDDLNTIVKIQPDDPDGETVSLGEWTFEDGLTDSAGANAFTLSGAASLTNGQIKMNDGSSTGSAVMTFPEAVTVPQGETAEIEFDITFGKLTGKTMSFDITDGSGTSLVSAQIHAYNIVENTNIKIGGVNVLEDSSVLNSAISKGQNTAAQNDPTHFKAVLDFTTNRATLYIGYDGGSTVEFTGRLGSNSGSIGGITFSTSYNNNDRACYVDNVSASLVSGPLYYMTFTAVDSTTSDAVENAAITVKDGTSDAVIEPESDGTYHLCEGDYIIHAEADGYRAADMPFELIPAVEDKNVAVPMTSNSDLTPATVTLKYVDEENNIIKDDVIITDNVYAGDSYTVPDEYTADFTKMNDSGKVDLYQFNASASQTTAVLEENTELKLVFNLTSTYDYYEDFENYNIDTDAWTGTTAGVSLGSENNSSYLNYACTGSSSVGAYTAIPEINCEGKTVRIEADIKFAPSSITGDSQFSIGNSSPTFSGGNVNWGVENSTGHIISFIQSSKGTFSVNGNNIDMDFVDDWMHMTADIDFVSQTVTIRLTNDSGNDITIEGTDFYSATVDSNIGAFYMRGASGGGNVSLDNLAIMITGDGTIAEPDIESPINYKTVYAFGDSIVRGHNDPDNAFMNIIEDDYAIELNKMAVNGATVMKRDNWITEQVQDAPAAQPDFVVFDGYTNDAYGDPATDSFNTSNAVDVTQNMGKIQGSEATEFDNTTFCGAFEELIYTMKQKWPDAKLVFVTIHKSGARDFGIQQQLVEKTLEICEEWGVTVVDMFNNCELDTRNADEMAQYMIGGKGSHPNLGCVKKYYEPAVVEVLEDLCETTE</sequence>
<dbReference type="PANTHER" id="PTHR37842:SF2">
    <property type="entry name" value="GYLCOSYL HYDROLASE 115 C-TERMINAL DOMAIN-CONTAINING PROTEIN"/>
    <property type="match status" value="1"/>
</dbReference>
<reference evidence="5" key="2">
    <citation type="journal article" date="2021" name="PeerJ">
        <title>Extensive microbial diversity within the chicken gut microbiome revealed by metagenomics and culture.</title>
        <authorList>
            <person name="Gilroy R."/>
            <person name="Ravi A."/>
            <person name="Getino M."/>
            <person name="Pursley I."/>
            <person name="Horton D.L."/>
            <person name="Alikhan N.F."/>
            <person name="Baker D."/>
            <person name="Gharbi K."/>
            <person name="Hall N."/>
            <person name="Watson M."/>
            <person name="Adriaenssens E.M."/>
            <person name="Foster-Nyarko E."/>
            <person name="Jarju S."/>
            <person name="Secka A."/>
            <person name="Antonio M."/>
            <person name="Oren A."/>
            <person name="Chaudhuri R.R."/>
            <person name="La Ragione R."/>
            <person name="Hildebrand F."/>
            <person name="Pallen M.J."/>
        </authorList>
    </citation>
    <scope>NUCLEOTIDE SEQUENCE</scope>
    <source>
        <strain evidence="5">USAMLcec3-3695</strain>
    </source>
</reference>
<evidence type="ECO:0000313" key="5">
    <source>
        <dbReference type="EMBL" id="HIU57547.1"/>
    </source>
</evidence>
<name>A0A9D1SFA1_9FIRM</name>
<feature type="domain" description="SGNH hydrolase-type esterase" evidence="3">
    <location>
        <begin position="1921"/>
        <end position="2098"/>
    </location>
</feature>
<gene>
    <name evidence="5" type="ORF">IAA61_07010</name>
</gene>
<keyword evidence="2" id="KW-0732">Signal</keyword>
<dbReference type="InterPro" id="IPR036514">
    <property type="entry name" value="SGNH_hydro_sf"/>
</dbReference>
<dbReference type="InterPro" id="IPR013830">
    <property type="entry name" value="SGNH_hydro"/>
</dbReference>